<sequence length="82" mass="8904">MSFSAFAEELRITDLSPDMTGLVLDTKTFRITAQGLSEEAAKPILYGQEIPSSLVSNAVWLSLAVSYVVAATEEEVAKIRIL</sequence>
<proteinExistence type="predicted"/>
<keyword evidence="2" id="KW-1185">Reference proteome</keyword>
<dbReference type="Proteomes" id="UP000753376">
    <property type="component" value="Unassembled WGS sequence"/>
</dbReference>
<organism evidence="1 2">
    <name type="scientific">Marinobacter salexigens</name>
    <dbReference type="NCBI Taxonomy" id="1925763"/>
    <lineage>
        <taxon>Bacteria</taxon>
        <taxon>Pseudomonadati</taxon>
        <taxon>Pseudomonadota</taxon>
        <taxon>Gammaproteobacteria</taxon>
        <taxon>Pseudomonadales</taxon>
        <taxon>Marinobacteraceae</taxon>
        <taxon>Marinobacter</taxon>
    </lineage>
</organism>
<accession>A0ABS6A723</accession>
<evidence type="ECO:0000313" key="2">
    <source>
        <dbReference type="Proteomes" id="UP000753376"/>
    </source>
</evidence>
<protein>
    <submittedName>
        <fullName evidence="1">Uncharacterized protein</fullName>
    </submittedName>
</protein>
<reference evidence="1 2" key="1">
    <citation type="submission" date="2021-05" db="EMBL/GenBank/DDBJ databases">
        <title>Draft genomes of bacteria isolated from model marine particles.</title>
        <authorList>
            <person name="Datta M.S."/>
            <person name="Schwartzman J.A."/>
            <person name="Enke T.N."/>
            <person name="Saavedra J."/>
            <person name="Cermak N."/>
            <person name="Cordero O.X."/>
        </authorList>
    </citation>
    <scope>NUCLEOTIDE SEQUENCE [LARGE SCALE GENOMIC DNA]</scope>
    <source>
        <strain evidence="1 2">D2M19</strain>
    </source>
</reference>
<evidence type="ECO:0000313" key="1">
    <source>
        <dbReference type="EMBL" id="MBU2873941.1"/>
    </source>
</evidence>
<comment type="caution">
    <text evidence="1">The sequence shown here is derived from an EMBL/GenBank/DDBJ whole genome shotgun (WGS) entry which is preliminary data.</text>
</comment>
<gene>
    <name evidence="1" type="ORF">KO508_07935</name>
</gene>
<dbReference type="EMBL" id="JAHKPV010000008">
    <property type="protein sequence ID" value="MBU2873941.1"/>
    <property type="molecule type" value="Genomic_DNA"/>
</dbReference>
<dbReference type="RefSeq" id="WP_216007816.1">
    <property type="nucleotide sequence ID" value="NZ_JAHKPV010000008.1"/>
</dbReference>
<name>A0ABS6A723_9GAMM</name>